<evidence type="ECO:0008006" key="4">
    <source>
        <dbReference type="Google" id="ProtNLM"/>
    </source>
</evidence>
<protein>
    <recommendedName>
        <fullName evidence="4">DUF2147 domain-containing protein</fullName>
    </recommendedName>
</protein>
<evidence type="ECO:0000256" key="1">
    <source>
        <dbReference type="SAM" id="SignalP"/>
    </source>
</evidence>
<reference evidence="2 3" key="1">
    <citation type="submission" date="2018-12" db="EMBL/GenBank/DDBJ databases">
        <authorList>
            <consortium name="Pathogen Informatics"/>
        </authorList>
    </citation>
    <scope>NUCLEOTIDE SEQUENCE [LARGE SCALE GENOMIC DNA]</scope>
    <source>
        <strain evidence="2 3">NCTC9695</strain>
    </source>
</reference>
<dbReference type="EMBL" id="LR134182">
    <property type="protein sequence ID" value="VEB44608.1"/>
    <property type="molecule type" value="Genomic_DNA"/>
</dbReference>
<accession>A0A3S4LKP4</accession>
<evidence type="ECO:0000313" key="3">
    <source>
        <dbReference type="Proteomes" id="UP000275777"/>
    </source>
</evidence>
<name>A0A3S4LKP4_CHRVL</name>
<proteinExistence type="predicted"/>
<sequence>MKMLCKSTMCLAALTVAAIAHAGAICDGQWALITVYTCDGGPMGGTSKCMLLGRDANLDGKWDEGTTSASDWKMDRGRRPIMLRRAQTVMPIFATGLKRPSV</sequence>
<keyword evidence="1" id="KW-0732">Signal</keyword>
<dbReference type="Proteomes" id="UP000275777">
    <property type="component" value="Chromosome"/>
</dbReference>
<dbReference type="AlphaFoldDB" id="A0A3S4LKP4"/>
<organism evidence="2 3">
    <name type="scientific">Chromobacterium violaceum</name>
    <dbReference type="NCBI Taxonomy" id="536"/>
    <lineage>
        <taxon>Bacteria</taxon>
        <taxon>Pseudomonadati</taxon>
        <taxon>Pseudomonadota</taxon>
        <taxon>Betaproteobacteria</taxon>
        <taxon>Neisseriales</taxon>
        <taxon>Chromobacteriaceae</taxon>
        <taxon>Chromobacterium</taxon>
    </lineage>
</organism>
<gene>
    <name evidence="2" type="ORF">NCTC9695_05099</name>
</gene>
<feature type="signal peptide" evidence="1">
    <location>
        <begin position="1"/>
        <end position="22"/>
    </location>
</feature>
<evidence type="ECO:0000313" key="2">
    <source>
        <dbReference type="EMBL" id="VEB44608.1"/>
    </source>
</evidence>
<feature type="chain" id="PRO_5018786282" description="DUF2147 domain-containing protein" evidence="1">
    <location>
        <begin position="23"/>
        <end position="102"/>
    </location>
</feature>